<organism evidence="1 2">
    <name type="scientific">Penstemon smallii</name>
    <dbReference type="NCBI Taxonomy" id="265156"/>
    <lineage>
        <taxon>Eukaryota</taxon>
        <taxon>Viridiplantae</taxon>
        <taxon>Streptophyta</taxon>
        <taxon>Embryophyta</taxon>
        <taxon>Tracheophyta</taxon>
        <taxon>Spermatophyta</taxon>
        <taxon>Magnoliopsida</taxon>
        <taxon>eudicotyledons</taxon>
        <taxon>Gunneridae</taxon>
        <taxon>Pentapetalae</taxon>
        <taxon>asterids</taxon>
        <taxon>lamiids</taxon>
        <taxon>Lamiales</taxon>
        <taxon>Plantaginaceae</taxon>
        <taxon>Cheloneae</taxon>
        <taxon>Penstemon</taxon>
    </lineage>
</organism>
<comment type="caution">
    <text evidence="1">The sequence shown here is derived from an EMBL/GenBank/DDBJ whole genome shotgun (WGS) entry which is preliminary data.</text>
</comment>
<name>A0ABD3THJ9_9LAMI</name>
<dbReference type="Proteomes" id="UP001634393">
    <property type="component" value="Unassembled WGS sequence"/>
</dbReference>
<accession>A0ABD3THJ9</accession>
<dbReference type="EMBL" id="JBJXBP010000004">
    <property type="protein sequence ID" value="KAL3835623.1"/>
    <property type="molecule type" value="Genomic_DNA"/>
</dbReference>
<sequence>MWLILKTPYPVLQHNNAKKEELHLRAEGLKILGEIFQEFFLECEWECSTTSLGTKKLRKSD</sequence>
<keyword evidence="2" id="KW-1185">Reference proteome</keyword>
<reference evidence="1 2" key="1">
    <citation type="submission" date="2024-12" db="EMBL/GenBank/DDBJ databases">
        <title>The unique morphological basis and parallel evolutionary history of personate flowers in Penstemon.</title>
        <authorList>
            <person name="Depatie T.H."/>
            <person name="Wessinger C.A."/>
        </authorList>
    </citation>
    <scope>NUCLEOTIDE SEQUENCE [LARGE SCALE GENOMIC DNA]</scope>
    <source>
        <strain evidence="1">WTNN_2</strain>
        <tissue evidence="1">Leaf</tissue>
    </source>
</reference>
<evidence type="ECO:0000313" key="1">
    <source>
        <dbReference type="EMBL" id="KAL3835623.1"/>
    </source>
</evidence>
<gene>
    <name evidence="1" type="ORF">ACJIZ3_010359</name>
</gene>
<proteinExistence type="predicted"/>
<protein>
    <submittedName>
        <fullName evidence="1">Uncharacterized protein</fullName>
    </submittedName>
</protein>
<evidence type="ECO:0000313" key="2">
    <source>
        <dbReference type="Proteomes" id="UP001634393"/>
    </source>
</evidence>
<dbReference type="AlphaFoldDB" id="A0ABD3THJ9"/>